<protein>
    <submittedName>
        <fullName evidence="2">Uncharacterized protein</fullName>
    </submittedName>
</protein>
<name>A0A011N7Y4_9PROT</name>
<dbReference type="Proteomes" id="UP000021816">
    <property type="component" value="Unassembled WGS sequence"/>
</dbReference>
<organism evidence="2 3">
    <name type="scientific">Candidatus Accumulibacter appositus</name>
    <dbReference type="NCBI Taxonomy" id="1454003"/>
    <lineage>
        <taxon>Bacteria</taxon>
        <taxon>Pseudomonadati</taxon>
        <taxon>Pseudomonadota</taxon>
        <taxon>Betaproteobacteria</taxon>
        <taxon>Candidatus Accumulibacter</taxon>
    </lineage>
</organism>
<reference evidence="2 3" key="1">
    <citation type="submission" date="2014-02" db="EMBL/GenBank/DDBJ databases">
        <title>Expanding our view of genomic diversity in Candidatus Accumulibacter clades.</title>
        <authorList>
            <person name="Skennerton C.T."/>
            <person name="Barr J.J."/>
            <person name="Slater F.R."/>
            <person name="Bond P.L."/>
            <person name="Tyson G.W."/>
        </authorList>
    </citation>
    <scope>NUCLEOTIDE SEQUENCE [LARGE SCALE GENOMIC DNA]</scope>
    <source>
        <strain evidence="3">BA-92</strain>
    </source>
</reference>
<sequence length="73" mass="8088">MVMTQRHSPNHERRDRPLSFPVRSPACTPASLAGQGACSLNSPPHPKPSQARGKGSRVSRLRDFHVKENNNEC</sequence>
<evidence type="ECO:0000256" key="1">
    <source>
        <dbReference type="SAM" id="MobiDB-lite"/>
    </source>
</evidence>
<comment type="caution">
    <text evidence="2">The sequence shown here is derived from an EMBL/GenBank/DDBJ whole genome shotgun (WGS) entry which is preliminary data.</text>
</comment>
<proteinExistence type="predicted"/>
<evidence type="ECO:0000313" key="3">
    <source>
        <dbReference type="Proteomes" id="UP000021816"/>
    </source>
</evidence>
<gene>
    <name evidence="2" type="ORF">AW10_02862</name>
</gene>
<evidence type="ECO:0000313" key="2">
    <source>
        <dbReference type="EMBL" id="EXI78708.1"/>
    </source>
</evidence>
<dbReference type="EMBL" id="JEMX01000066">
    <property type="protein sequence ID" value="EXI78708.1"/>
    <property type="molecule type" value="Genomic_DNA"/>
</dbReference>
<accession>A0A011N7Y4</accession>
<dbReference type="STRING" id="1454003.AW10_02862"/>
<feature type="region of interest" description="Disordered" evidence="1">
    <location>
        <begin position="1"/>
        <end position="73"/>
    </location>
</feature>
<feature type="compositionally biased region" description="Basic and acidic residues" evidence="1">
    <location>
        <begin position="60"/>
        <end position="73"/>
    </location>
</feature>
<dbReference type="AlphaFoldDB" id="A0A011N7Y4"/>